<dbReference type="Gene3D" id="3.40.50.300">
    <property type="entry name" value="P-loop containing nucleotide triphosphate hydrolases"/>
    <property type="match status" value="1"/>
</dbReference>
<dbReference type="Pfam" id="PF09848">
    <property type="entry name" value="SLFN-g3_helicase"/>
    <property type="match status" value="1"/>
</dbReference>
<dbReference type="PROSITE" id="PS50164">
    <property type="entry name" value="GIY_YIG"/>
    <property type="match status" value="1"/>
</dbReference>
<dbReference type="InterPro" id="IPR027417">
    <property type="entry name" value="P-loop_NTPase"/>
</dbReference>
<dbReference type="AlphaFoldDB" id="A0A7Y6A3K6"/>
<feature type="domain" description="GIY-YIG" evidence="1">
    <location>
        <begin position="28"/>
        <end position="105"/>
    </location>
</feature>
<dbReference type="RefSeq" id="WP_175348389.1">
    <property type="nucleotide sequence ID" value="NZ_JABMCI010000067.1"/>
</dbReference>
<protein>
    <submittedName>
        <fullName evidence="2">DUF2075 domain-containing protein</fullName>
    </submittedName>
</protein>
<dbReference type="SUPFAM" id="SSF52540">
    <property type="entry name" value="P-loop containing nucleoside triphosphate hydrolases"/>
    <property type="match status" value="1"/>
</dbReference>
<organism evidence="2 3">
    <name type="scientific">Cellulomonas humilata</name>
    <dbReference type="NCBI Taxonomy" id="144055"/>
    <lineage>
        <taxon>Bacteria</taxon>
        <taxon>Bacillati</taxon>
        <taxon>Actinomycetota</taxon>
        <taxon>Actinomycetes</taxon>
        <taxon>Micrococcales</taxon>
        <taxon>Cellulomonadaceae</taxon>
        <taxon>Cellulomonas</taxon>
    </lineage>
</organism>
<accession>A0A7Y6A3K6</accession>
<gene>
    <name evidence="2" type="ORF">HP550_14520</name>
</gene>
<keyword evidence="3" id="KW-1185">Reference proteome</keyword>
<evidence type="ECO:0000259" key="1">
    <source>
        <dbReference type="PROSITE" id="PS50164"/>
    </source>
</evidence>
<dbReference type="CDD" id="cd10439">
    <property type="entry name" value="GIY-YIG_COG3410"/>
    <property type="match status" value="1"/>
</dbReference>
<dbReference type="EMBL" id="JABMCI010000067">
    <property type="protein sequence ID" value="NUU18468.1"/>
    <property type="molecule type" value="Genomic_DNA"/>
</dbReference>
<evidence type="ECO:0000313" key="2">
    <source>
        <dbReference type="EMBL" id="NUU18468.1"/>
    </source>
</evidence>
<proteinExistence type="predicted"/>
<dbReference type="InterPro" id="IPR018647">
    <property type="entry name" value="SLFN_3-like_DNA/RNA_helicase"/>
</dbReference>
<dbReference type="Proteomes" id="UP000565724">
    <property type="component" value="Unassembled WGS sequence"/>
</dbReference>
<sequence length="583" mass="65769">MTSSELERLEFTARAFDAWAASDPRGANWPVVYVIDGLPTSAPTTSSVYVGETLNVRTRIRQHIDSGSKSGMRNVRVVVDDEFNKSVCLDLESHLIRWFSGDGNFAVLNLNGGITDADYFHRESYRTRFKDIFERLRHEGLFSSTITEIENSDLFKLSPFKALTEDQAVAVDDILEGLFADLEASAPSTMVIQGQPGTGKTIVAIYLMKLLTDIASTAPADVLDRDWMFADYFAEGHRELLAGFRMGLVVPQQSLRTSIQRVFHRTPGLDKSMVLSPSQVGGGDKFDLLIVDETHRLNQRANQPSAAQNKKFGEINERLFGADDNAKTQLDWIRAQSSHQIFLVDAEQRIRPADLPNETLGQLARSARQTDRLYTLRTQMRVKAGADYVEFVRQLLHPAPAQLAPDRRAYEGYDLRVFDDLGDMQSAIVSRDHDIGLARLVAGYAWEWRSKKDSDAFDIELDGCRLRWNSTDKDWINSSGSLNEVGSIHTVQGYDLNYAGVIIGPELAYDMASGRLVVHRHHYRDRKGKENNPRLGRVYSDDDLLEFIVNIYRVLLTRGMQGTYVYACDPALRAYLHRHIGPR</sequence>
<comment type="caution">
    <text evidence="2">The sequence shown here is derived from an EMBL/GenBank/DDBJ whole genome shotgun (WGS) entry which is preliminary data.</text>
</comment>
<dbReference type="InterPro" id="IPR000305">
    <property type="entry name" value="GIY-YIG_endonuc"/>
</dbReference>
<name>A0A7Y6A3K6_9CELL</name>
<evidence type="ECO:0000313" key="3">
    <source>
        <dbReference type="Proteomes" id="UP000565724"/>
    </source>
</evidence>
<reference evidence="2 3" key="1">
    <citation type="submission" date="2020-05" db="EMBL/GenBank/DDBJ databases">
        <title>Genome Sequencing of Type Strains.</title>
        <authorList>
            <person name="Lemaire J.F."/>
            <person name="Inderbitzin P."/>
            <person name="Gregorio O.A."/>
            <person name="Collins S.B."/>
            <person name="Wespe N."/>
            <person name="Knight-Connoni V."/>
        </authorList>
    </citation>
    <scope>NUCLEOTIDE SEQUENCE [LARGE SCALE GENOMIC DNA]</scope>
    <source>
        <strain evidence="2 3">ATCC 25174</strain>
    </source>
</reference>